<feature type="transmembrane region" description="Helical" evidence="5">
    <location>
        <begin position="260"/>
        <end position="278"/>
    </location>
</feature>
<dbReference type="PANTHER" id="PTHR37422:SF13">
    <property type="entry name" value="LIPOPOLYSACCHARIDE BIOSYNTHESIS PROTEIN PA4999-RELATED"/>
    <property type="match status" value="1"/>
</dbReference>
<reference evidence="7" key="1">
    <citation type="submission" date="2020-04" db="EMBL/GenBank/DDBJ databases">
        <title>A desert anoxygenic phototrophic bacterium fixes CO2 using RubisCO under aerobic conditions.</title>
        <authorList>
            <person name="Tang K."/>
        </authorList>
    </citation>
    <scope>NUCLEOTIDE SEQUENCE [LARGE SCALE GENOMIC DNA]</scope>
    <source>
        <strain evidence="7">MIMtkB3</strain>
    </source>
</reference>
<evidence type="ECO:0000256" key="3">
    <source>
        <dbReference type="ARBA" id="ARBA00022989"/>
    </source>
</evidence>
<feature type="transmembrane region" description="Helical" evidence="5">
    <location>
        <begin position="212"/>
        <end position="231"/>
    </location>
</feature>
<dbReference type="PANTHER" id="PTHR37422">
    <property type="entry name" value="TEICHURONIC ACID BIOSYNTHESIS PROTEIN TUAE"/>
    <property type="match status" value="1"/>
</dbReference>
<keyword evidence="8" id="KW-1185">Reference proteome</keyword>
<evidence type="ECO:0000259" key="6">
    <source>
        <dbReference type="Pfam" id="PF04932"/>
    </source>
</evidence>
<feature type="transmembrane region" description="Helical" evidence="5">
    <location>
        <begin position="238"/>
        <end position="254"/>
    </location>
</feature>
<feature type="transmembrane region" description="Helical" evidence="5">
    <location>
        <begin position="113"/>
        <end position="130"/>
    </location>
</feature>
<name>A0A858R8P1_9PROT</name>
<feature type="transmembrane region" description="Helical" evidence="5">
    <location>
        <begin position="51"/>
        <end position="75"/>
    </location>
</feature>
<keyword evidence="2 5" id="KW-0812">Transmembrane</keyword>
<feature type="transmembrane region" description="Helical" evidence="5">
    <location>
        <begin position="169"/>
        <end position="192"/>
    </location>
</feature>
<feature type="transmembrane region" description="Helical" evidence="5">
    <location>
        <begin position="142"/>
        <end position="162"/>
    </location>
</feature>
<dbReference type="Pfam" id="PF04932">
    <property type="entry name" value="Wzy_C"/>
    <property type="match status" value="1"/>
</dbReference>
<dbReference type="GO" id="GO:0016020">
    <property type="term" value="C:membrane"/>
    <property type="evidence" value="ECO:0007669"/>
    <property type="project" value="UniProtKB-SubCell"/>
</dbReference>
<feature type="transmembrane region" description="Helical" evidence="5">
    <location>
        <begin position="20"/>
        <end position="44"/>
    </location>
</feature>
<feature type="transmembrane region" description="Helical" evidence="5">
    <location>
        <begin position="371"/>
        <end position="393"/>
    </location>
</feature>
<evidence type="ECO:0000256" key="4">
    <source>
        <dbReference type="ARBA" id="ARBA00023136"/>
    </source>
</evidence>
<dbReference type="InterPro" id="IPR051533">
    <property type="entry name" value="WaaL-like"/>
</dbReference>
<dbReference type="InterPro" id="IPR007016">
    <property type="entry name" value="O-antigen_ligase-rel_domated"/>
</dbReference>
<evidence type="ECO:0000256" key="2">
    <source>
        <dbReference type="ARBA" id="ARBA00022692"/>
    </source>
</evidence>
<feature type="transmembrane region" description="Helical" evidence="5">
    <location>
        <begin position="285"/>
        <end position="306"/>
    </location>
</feature>
<keyword evidence="7" id="KW-0436">Ligase</keyword>
<keyword evidence="4 5" id="KW-0472">Membrane</keyword>
<dbReference type="EMBL" id="CP051775">
    <property type="protein sequence ID" value="QJE73741.1"/>
    <property type="molecule type" value="Genomic_DNA"/>
</dbReference>
<dbReference type="GO" id="GO:0016874">
    <property type="term" value="F:ligase activity"/>
    <property type="evidence" value="ECO:0007669"/>
    <property type="project" value="UniProtKB-KW"/>
</dbReference>
<dbReference type="KEGG" id="acru:HHL28_12140"/>
<keyword evidence="3 5" id="KW-1133">Transmembrane helix</keyword>
<dbReference type="Proteomes" id="UP000501891">
    <property type="component" value="Chromosome"/>
</dbReference>
<evidence type="ECO:0000256" key="5">
    <source>
        <dbReference type="SAM" id="Phobius"/>
    </source>
</evidence>
<protein>
    <submittedName>
        <fullName evidence="7">O-antigen ligase family protein</fullName>
    </submittedName>
</protein>
<evidence type="ECO:0000313" key="7">
    <source>
        <dbReference type="EMBL" id="QJE73741.1"/>
    </source>
</evidence>
<feature type="transmembrane region" description="Helical" evidence="5">
    <location>
        <begin position="90"/>
        <end position="106"/>
    </location>
</feature>
<accession>A0A858R8P1</accession>
<evidence type="ECO:0000313" key="8">
    <source>
        <dbReference type="Proteomes" id="UP000501891"/>
    </source>
</evidence>
<sequence>MSSQELFNRAPPGQTAKILGLAGATLAVGLLLVLAAAMPMYILLLYGLVTLGLLGLAGLVRPDLFLLLLTAVMAIRPEEYLDAIGGVEGSSWYKLAYVGILVAYALRFGTQRTVNWPVWALVAIAFYSFVNPNPYPTLTKFQIVKSLFGLAAGFAVFSLYYRTHDLHRLIWAIALIPLISIVGGLVEQLAGLGRMLEFDPISNVQRLQAGSIPAYLASLCLTGFIAAVNEAILDKRRVFWVLAALNLAVMLATLGRMPLALAMMYSLSMLLFLPFSALGVGRRLVLVIGGSLCVGLFAIIFADALITRFLGGGAPGNEGEALNFMGRLVYWELGAEVLEPSPIIGRGLGTGIIFMLDAKIPGNIRAPHNEYLRLLVDGGFIGLTLFLAGFVALLRGQTRGKPKPIRVMAWTGALVLAVFSLTDNAISAPTALTFLLYLALLLQRGEGPSLPRAPR</sequence>
<proteinExistence type="predicted"/>
<comment type="subcellular location">
    <subcellularLocation>
        <location evidence="1">Membrane</location>
        <topology evidence="1">Multi-pass membrane protein</topology>
    </subcellularLocation>
</comment>
<gene>
    <name evidence="7" type="ORF">HHL28_12140</name>
</gene>
<organism evidence="7 8">
    <name type="scientific">Aerophototrophica crusticola</name>
    <dbReference type="NCBI Taxonomy" id="1709002"/>
    <lineage>
        <taxon>Bacteria</taxon>
        <taxon>Pseudomonadati</taxon>
        <taxon>Pseudomonadota</taxon>
        <taxon>Alphaproteobacteria</taxon>
        <taxon>Rhodospirillales</taxon>
        <taxon>Rhodospirillaceae</taxon>
        <taxon>Aerophototrophica</taxon>
    </lineage>
</organism>
<evidence type="ECO:0000256" key="1">
    <source>
        <dbReference type="ARBA" id="ARBA00004141"/>
    </source>
</evidence>
<dbReference type="AlphaFoldDB" id="A0A858R8P1"/>
<feature type="domain" description="O-antigen ligase-related" evidence="6">
    <location>
        <begin position="242"/>
        <end position="387"/>
    </location>
</feature>